<reference evidence="1 2" key="1">
    <citation type="submission" date="2021-03" db="EMBL/GenBank/DDBJ databases">
        <title>Actinomadura violae sp. nov., isolated from lichen in Thailand.</title>
        <authorList>
            <person name="Kanchanasin P."/>
            <person name="Saeng-In P."/>
            <person name="Phongsopitanun W."/>
            <person name="Yuki M."/>
            <person name="Kudo T."/>
            <person name="Ohkuma M."/>
            <person name="Tanasupawat S."/>
        </authorList>
    </citation>
    <scope>NUCLEOTIDE SEQUENCE [LARGE SCALE GENOMIC DNA]</scope>
    <source>
        <strain evidence="1 2">LCR2-06</strain>
    </source>
</reference>
<accession>A0ABS3S7M9</accession>
<comment type="caution">
    <text evidence="1">The sequence shown here is derived from an EMBL/GenBank/DDBJ whole genome shotgun (WGS) entry which is preliminary data.</text>
</comment>
<dbReference type="EMBL" id="JAGEPF010000040">
    <property type="protein sequence ID" value="MBO2465011.1"/>
    <property type="molecule type" value="Genomic_DNA"/>
</dbReference>
<dbReference type="RefSeq" id="WP_208251874.1">
    <property type="nucleotide sequence ID" value="NZ_JAGEPF010000040.1"/>
</dbReference>
<proteinExistence type="predicted"/>
<name>A0ABS3S7M9_9ACTN</name>
<protein>
    <submittedName>
        <fullName evidence="1">Uncharacterized protein</fullName>
    </submittedName>
</protein>
<evidence type="ECO:0000313" key="1">
    <source>
        <dbReference type="EMBL" id="MBO2465011.1"/>
    </source>
</evidence>
<gene>
    <name evidence="1" type="ORF">J4709_46340</name>
</gene>
<evidence type="ECO:0000313" key="2">
    <source>
        <dbReference type="Proteomes" id="UP000680206"/>
    </source>
</evidence>
<organism evidence="1 2">
    <name type="scientific">Actinomadura violacea</name>
    <dbReference type="NCBI Taxonomy" id="2819934"/>
    <lineage>
        <taxon>Bacteria</taxon>
        <taxon>Bacillati</taxon>
        <taxon>Actinomycetota</taxon>
        <taxon>Actinomycetes</taxon>
        <taxon>Streptosporangiales</taxon>
        <taxon>Thermomonosporaceae</taxon>
        <taxon>Actinomadura</taxon>
    </lineage>
</organism>
<keyword evidence="2" id="KW-1185">Reference proteome</keyword>
<dbReference type="Proteomes" id="UP000680206">
    <property type="component" value="Unassembled WGS sequence"/>
</dbReference>
<sequence>MIPVIDRNGVDLLMPHAAGHGAERITPDDPRYGDLKAIAVDLNVPDDPTADAALGAELEARYRARGHAA</sequence>